<dbReference type="InterPro" id="IPR011990">
    <property type="entry name" value="TPR-like_helical_dom_sf"/>
</dbReference>
<proteinExistence type="predicted"/>
<evidence type="ECO:0000313" key="2">
    <source>
        <dbReference type="EMBL" id="UQN15959.1"/>
    </source>
</evidence>
<feature type="transmembrane region" description="Helical" evidence="1">
    <location>
        <begin position="12"/>
        <end position="33"/>
    </location>
</feature>
<keyword evidence="1" id="KW-0812">Transmembrane</keyword>
<accession>A0ABY4N1R2</accession>
<feature type="transmembrane region" description="Helical" evidence="1">
    <location>
        <begin position="39"/>
        <end position="59"/>
    </location>
</feature>
<evidence type="ECO:0008006" key="3">
    <source>
        <dbReference type="Google" id="ProtNLM"/>
    </source>
</evidence>
<dbReference type="Gene3D" id="1.25.40.10">
    <property type="entry name" value="Tetratricopeptide repeat domain"/>
    <property type="match status" value="1"/>
</dbReference>
<sequence>MRRFSGAQIGVYVLLALMAIYLFAIAGIVWGLVTSGEVIGIVMGFALIVFPIVGVLFVMRDLRFVLQSNRLIDRMAEAGELPEDNLPRQKSGRPDRAAADAEFESWKDRVEANPGDWRNWVLLGLAYRASGDTPRARQALRRAIELERAA</sequence>
<name>A0ABY4N1R2_9MICO</name>
<dbReference type="SUPFAM" id="SSF48452">
    <property type="entry name" value="TPR-like"/>
    <property type="match status" value="1"/>
</dbReference>
<reference evidence="2" key="1">
    <citation type="submission" date="2022-05" db="EMBL/GenBank/DDBJ databases">
        <title>Complete genome sequence of toluene-degrading Gulosibacter sediminis strain ACHW.36C.</title>
        <authorList>
            <person name="Wai A.C."/>
            <person name="Lai G.K."/>
            <person name="Griffin S.D."/>
            <person name="Leung F.C."/>
        </authorList>
    </citation>
    <scope>NUCLEOTIDE SEQUENCE [LARGE SCALE GENOMIC DNA]</scope>
    <source>
        <strain evidence="2">ACHW.36C</strain>
    </source>
</reference>
<gene>
    <name evidence="2" type="ORF">M3M28_05790</name>
</gene>
<organism evidence="2">
    <name type="scientific">Gulosibacter sediminis</name>
    <dbReference type="NCBI Taxonomy" id="1729695"/>
    <lineage>
        <taxon>Bacteria</taxon>
        <taxon>Bacillati</taxon>
        <taxon>Actinomycetota</taxon>
        <taxon>Actinomycetes</taxon>
        <taxon>Micrococcales</taxon>
        <taxon>Microbacteriaceae</taxon>
        <taxon>Gulosibacter</taxon>
    </lineage>
</organism>
<keyword evidence="1" id="KW-1133">Transmembrane helix</keyword>
<dbReference type="EMBL" id="CP097160">
    <property type="protein sequence ID" value="UQN15959.1"/>
    <property type="molecule type" value="Genomic_DNA"/>
</dbReference>
<protein>
    <recommendedName>
        <fullName evidence="3">Tetratricopeptide repeat protein</fullName>
    </recommendedName>
</protein>
<keyword evidence="1" id="KW-0472">Membrane</keyword>
<evidence type="ECO:0000256" key="1">
    <source>
        <dbReference type="SAM" id="Phobius"/>
    </source>
</evidence>